<reference evidence="1" key="1">
    <citation type="submission" date="2021-06" db="EMBL/GenBank/DDBJ databases">
        <authorList>
            <person name="Kallberg Y."/>
            <person name="Tangrot J."/>
            <person name="Rosling A."/>
        </authorList>
    </citation>
    <scope>NUCLEOTIDE SEQUENCE</scope>
    <source>
        <strain evidence="1">UK204</strain>
    </source>
</reference>
<evidence type="ECO:0000313" key="1">
    <source>
        <dbReference type="EMBL" id="CAG8742925.1"/>
    </source>
</evidence>
<protein>
    <submittedName>
        <fullName evidence="1">14279_t:CDS:1</fullName>
    </submittedName>
</protein>
<dbReference type="Proteomes" id="UP000789570">
    <property type="component" value="Unassembled WGS sequence"/>
</dbReference>
<dbReference type="AlphaFoldDB" id="A0A9N9IM11"/>
<keyword evidence="2" id="KW-1185">Reference proteome</keyword>
<name>A0A9N9IM11_9GLOM</name>
<gene>
    <name evidence="1" type="ORF">FCALED_LOCUS15756</name>
</gene>
<organism evidence="1 2">
    <name type="scientific">Funneliformis caledonium</name>
    <dbReference type="NCBI Taxonomy" id="1117310"/>
    <lineage>
        <taxon>Eukaryota</taxon>
        <taxon>Fungi</taxon>
        <taxon>Fungi incertae sedis</taxon>
        <taxon>Mucoromycota</taxon>
        <taxon>Glomeromycotina</taxon>
        <taxon>Glomeromycetes</taxon>
        <taxon>Glomerales</taxon>
        <taxon>Glomeraceae</taxon>
        <taxon>Funneliformis</taxon>
    </lineage>
</organism>
<sequence>ESQVSVTVGIEAKGTVQKVMMLNTNFTIWESNGDEKLYIN</sequence>
<proteinExistence type="predicted"/>
<feature type="non-terminal residue" evidence="1">
    <location>
        <position position="40"/>
    </location>
</feature>
<accession>A0A9N9IM11</accession>
<feature type="non-terminal residue" evidence="1">
    <location>
        <position position="1"/>
    </location>
</feature>
<comment type="caution">
    <text evidence="1">The sequence shown here is derived from an EMBL/GenBank/DDBJ whole genome shotgun (WGS) entry which is preliminary data.</text>
</comment>
<evidence type="ECO:0000313" key="2">
    <source>
        <dbReference type="Proteomes" id="UP000789570"/>
    </source>
</evidence>
<dbReference type="EMBL" id="CAJVPQ010015540">
    <property type="protein sequence ID" value="CAG8742925.1"/>
    <property type="molecule type" value="Genomic_DNA"/>
</dbReference>